<dbReference type="PANTHER" id="PTHR48207">
    <property type="entry name" value="SUCCINATE--HYDROXYMETHYLGLUTARATE COA-TRANSFERASE"/>
    <property type="match status" value="1"/>
</dbReference>
<keyword evidence="3" id="KW-1185">Reference proteome</keyword>
<dbReference type="OrthoDB" id="9781472at2"/>
<dbReference type="RefSeq" id="WP_108984841.1">
    <property type="nucleotide sequence ID" value="NZ_BFBR01000004.1"/>
</dbReference>
<proteinExistence type="predicted"/>
<protein>
    <submittedName>
        <fullName evidence="2">Succinyl-CoA-L-malate CoA-transferase beta subunit</fullName>
        <ecNumber evidence="2">2.8.3.22</ecNumber>
    </submittedName>
</protein>
<name>A0A2P2EA86_9PROT</name>
<dbReference type="InterPro" id="IPR050483">
    <property type="entry name" value="CoA-transferase_III_domain"/>
</dbReference>
<gene>
    <name evidence="2" type="primary">smtB_1</name>
    <name evidence="2" type="ORF">PbB2_01658</name>
</gene>
<dbReference type="SUPFAM" id="SSF89796">
    <property type="entry name" value="CoA-transferase family III (CaiB/BaiF)"/>
    <property type="match status" value="1"/>
</dbReference>
<dbReference type="Gene3D" id="3.40.50.10540">
    <property type="entry name" value="Crotonobetainyl-coa:carnitine coa-transferase, domain 1"/>
    <property type="match status" value="1"/>
</dbReference>
<dbReference type="EMBL" id="BFBR01000004">
    <property type="protein sequence ID" value="GBF57987.1"/>
    <property type="molecule type" value="Genomic_DNA"/>
</dbReference>
<dbReference type="Gene3D" id="3.30.1540.10">
    <property type="entry name" value="formyl-coa transferase, domain 3"/>
    <property type="match status" value="1"/>
</dbReference>
<evidence type="ECO:0000313" key="2">
    <source>
        <dbReference type="EMBL" id="GBF57987.1"/>
    </source>
</evidence>
<dbReference type="GO" id="GO:0008410">
    <property type="term" value="F:CoA-transferase activity"/>
    <property type="evidence" value="ECO:0007669"/>
    <property type="project" value="TreeGrafter"/>
</dbReference>
<accession>A0A2P2EA86</accession>
<dbReference type="EC" id="2.8.3.22" evidence="2"/>
<keyword evidence="1 2" id="KW-0808">Transferase</keyword>
<dbReference type="Proteomes" id="UP000245086">
    <property type="component" value="Unassembled WGS sequence"/>
</dbReference>
<dbReference type="PANTHER" id="PTHR48207:SF3">
    <property type="entry name" value="SUCCINATE--HYDROXYMETHYLGLUTARATE COA-TRANSFERASE"/>
    <property type="match status" value="1"/>
</dbReference>
<reference evidence="2" key="1">
    <citation type="journal article" date="2018" name="Genome Announc.">
        <title>Draft Genome Sequence of "Candidatus Phycosocius bacilliformis," an Alphaproteobacterial Ectosymbiont of the Hydrocarbon-Producing Green Alga Botryococcus braunii.</title>
        <authorList>
            <person name="Tanabe Y."/>
            <person name="Yamaguchi H."/>
            <person name="Watanabe M.M."/>
        </authorList>
    </citation>
    <scope>NUCLEOTIDE SEQUENCE [LARGE SCALE GENOMIC DNA]</scope>
    <source>
        <strain evidence="2">BOTRYCO-2</strain>
    </source>
</reference>
<sequence length="399" mass="43103">MTEATGPLQGLRVIELGVLLAGPFCGQILGDLGAEVIKVEPPGQGDPLRQWGTVKKDGHGLWFPIVGRNKTCVTIDLRQAEGQAIVKDLVREADFLLENFRPGTLEKWGLDYETLAAINPRLIMIRVSGYGQTGPNSPKAGYASVGEAMGGMRYVMGEPDRMPSRAGISIGDSLAATYAAIGALAALEHRHRTGKGQIVDSAIYEACFAMMESLIPDYHFGGYIRERTGSFLPKIAPSNIYPASDGMVIIAANQDTVWRRLAEAMGRAELADDPRFLTHVARGEHQGELDGLISAWSSQMTIAELEACCEDHGVPCGRIYRAPDMLADPHFAARQAIVEVDHPQLGPFPMPAVFPKLSATPGNVRWTGPELGSHTEAVLRDLLGYSPDKIAHLRTSGVI</sequence>
<dbReference type="AlphaFoldDB" id="A0A2P2EA86"/>
<dbReference type="InterPro" id="IPR044855">
    <property type="entry name" value="CoA-Trfase_III_dom3_sf"/>
</dbReference>
<evidence type="ECO:0000313" key="3">
    <source>
        <dbReference type="Proteomes" id="UP000245086"/>
    </source>
</evidence>
<dbReference type="InterPro" id="IPR003673">
    <property type="entry name" value="CoA-Trfase_fam_III"/>
</dbReference>
<dbReference type="InterPro" id="IPR023606">
    <property type="entry name" value="CoA-Trfase_III_dom_1_sf"/>
</dbReference>
<comment type="caution">
    <text evidence="2">The sequence shown here is derived from an EMBL/GenBank/DDBJ whole genome shotgun (WGS) entry which is preliminary data.</text>
</comment>
<dbReference type="Pfam" id="PF02515">
    <property type="entry name" value="CoA_transf_3"/>
    <property type="match status" value="1"/>
</dbReference>
<evidence type="ECO:0000256" key="1">
    <source>
        <dbReference type="ARBA" id="ARBA00022679"/>
    </source>
</evidence>
<organism evidence="2 3">
    <name type="scientific">Candidatus Phycosocius bacilliformis</name>
    <dbReference type="NCBI Taxonomy" id="1445552"/>
    <lineage>
        <taxon>Bacteria</taxon>
        <taxon>Pseudomonadati</taxon>
        <taxon>Pseudomonadota</taxon>
        <taxon>Alphaproteobacteria</taxon>
        <taxon>Caulobacterales</taxon>
        <taxon>Caulobacterales incertae sedis</taxon>
        <taxon>Candidatus Phycosocius</taxon>
    </lineage>
</organism>